<feature type="compositionally biased region" description="Basic and acidic residues" evidence="1">
    <location>
        <begin position="31"/>
        <end position="44"/>
    </location>
</feature>
<dbReference type="Proteomes" id="UP001151760">
    <property type="component" value="Unassembled WGS sequence"/>
</dbReference>
<dbReference type="GO" id="GO:0008233">
    <property type="term" value="F:peptidase activity"/>
    <property type="evidence" value="ECO:0007669"/>
    <property type="project" value="UniProtKB-KW"/>
</dbReference>
<gene>
    <name evidence="2" type="ORF">Tco_0768985</name>
</gene>
<proteinExistence type="predicted"/>
<reference evidence="2" key="1">
    <citation type="journal article" date="2022" name="Int. J. Mol. Sci.">
        <title>Draft Genome of Tanacetum Coccineum: Genomic Comparison of Closely Related Tanacetum-Family Plants.</title>
        <authorList>
            <person name="Yamashiro T."/>
            <person name="Shiraishi A."/>
            <person name="Nakayama K."/>
            <person name="Satake H."/>
        </authorList>
    </citation>
    <scope>NUCLEOTIDE SEQUENCE</scope>
</reference>
<sequence length="461" mass="54083">MMEEDQPYGRRGRRGGYPRRQPRPGAGVNEEEPRPNRRDHRDLEIAAQGRRIRELERLLAQARLENFRDVNRDDEGSERSYIDSTESKEEDENPWGVNRPDRDRCFRPGRYDSYQNLGVKVDILDFEGKSHPDEFIDWLYTVERVFDIKNLSDEQKVKLVAIKLKKSALIWQEAFIEYYNFKQSRATLVDEFTIEFDHLRLHCDVVEEVLVFQIVNLVEEDIGPVFDEYDNEDEKRMSDPKEITYADSSDILVVRRSMSVVVKEDELWLRHNIFHTHCTCEGKICNVIIDGRSCENVVSETMINKMGLKTEEHSQPYTLSWFRKGNEVKVSKRCFVKISIGKKYNDEVWCDVVPMDACHILLGRPWQFDLKTKHDGFKNTYTFQKDRVTIILGPSDLRKETRNHLLSRVEFIAEIPKSFDVFALVLVESNQDEFHVPSQVISILEEFVDVVPQELPYGLPP</sequence>
<accession>A0ABQ4Z848</accession>
<keyword evidence="3" id="KW-1185">Reference proteome</keyword>
<feature type="compositionally biased region" description="Basic and acidic residues" evidence="1">
    <location>
        <begin position="74"/>
        <end position="87"/>
    </location>
</feature>
<reference evidence="2" key="2">
    <citation type="submission" date="2022-01" db="EMBL/GenBank/DDBJ databases">
        <authorList>
            <person name="Yamashiro T."/>
            <person name="Shiraishi A."/>
            <person name="Satake H."/>
            <person name="Nakayama K."/>
        </authorList>
    </citation>
    <scope>NUCLEOTIDE SEQUENCE</scope>
</reference>
<protein>
    <submittedName>
        <fullName evidence="2">Aspartyl protease_2 domain-containing protein</fullName>
    </submittedName>
</protein>
<dbReference type="PANTHER" id="PTHR35046:SF26">
    <property type="entry name" value="RNA-DIRECTED DNA POLYMERASE"/>
    <property type="match status" value="1"/>
</dbReference>
<organism evidence="2 3">
    <name type="scientific">Tanacetum coccineum</name>
    <dbReference type="NCBI Taxonomy" id="301880"/>
    <lineage>
        <taxon>Eukaryota</taxon>
        <taxon>Viridiplantae</taxon>
        <taxon>Streptophyta</taxon>
        <taxon>Embryophyta</taxon>
        <taxon>Tracheophyta</taxon>
        <taxon>Spermatophyta</taxon>
        <taxon>Magnoliopsida</taxon>
        <taxon>eudicotyledons</taxon>
        <taxon>Gunneridae</taxon>
        <taxon>Pentapetalae</taxon>
        <taxon>asterids</taxon>
        <taxon>campanulids</taxon>
        <taxon>Asterales</taxon>
        <taxon>Asteraceae</taxon>
        <taxon>Asteroideae</taxon>
        <taxon>Anthemideae</taxon>
        <taxon>Anthemidinae</taxon>
        <taxon>Tanacetum</taxon>
    </lineage>
</organism>
<dbReference type="CDD" id="cd00303">
    <property type="entry name" value="retropepsin_like"/>
    <property type="match status" value="1"/>
</dbReference>
<feature type="compositionally biased region" description="Basic residues" evidence="1">
    <location>
        <begin position="10"/>
        <end position="22"/>
    </location>
</feature>
<dbReference type="InterPro" id="IPR021109">
    <property type="entry name" value="Peptidase_aspartic_dom_sf"/>
</dbReference>
<dbReference type="GO" id="GO:0006508">
    <property type="term" value="P:proteolysis"/>
    <property type="evidence" value="ECO:0007669"/>
    <property type="project" value="UniProtKB-KW"/>
</dbReference>
<comment type="caution">
    <text evidence="2">The sequence shown here is derived from an EMBL/GenBank/DDBJ whole genome shotgun (WGS) entry which is preliminary data.</text>
</comment>
<keyword evidence="2" id="KW-0378">Hydrolase</keyword>
<feature type="region of interest" description="Disordered" evidence="1">
    <location>
        <begin position="74"/>
        <end position="101"/>
    </location>
</feature>
<dbReference type="EMBL" id="BQNB010011117">
    <property type="protein sequence ID" value="GJS86349.1"/>
    <property type="molecule type" value="Genomic_DNA"/>
</dbReference>
<evidence type="ECO:0000313" key="2">
    <source>
        <dbReference type="EMBL" id="GJS86349.1"/>
    </source>
</evidence>
<evidence type="ECO:0000256" key="1">
    <source>
        <dbReference type="SAM" id="MobiDB-lite"/>
    </source>
</evidence>
<keyword evidence="2" id="KW-0645">Protease</keyword>
<name>A0ABQ4Z848_9ASTR</name>
<dbReference type="Gene3D" id="2.40.70.10">
    <property type="entry name" value="Acid Proteases"/>
    <property type="match status" value="1"/>
</dbReference>
<feature type="region of interest" description="Disordered" evidence="1">
    <location>
        <begin position="1"/>
        <end position="45"/>
    </location>
</feature>
<dbReference type="PANTHER" id="PTHR35046">
    <property type="entry name" value="ZINC KNUCKLE (CCHC-TYPE) FAMILY PROTEIN"/>
    <property type="match status" value="1"/>
</dbReference>
<evidence type="ECO:0000313" key="3">
    <source>
        <dbReference type="Proteomes" id="UP001151760"/>
    </source>
</evidence>